<dbReference type="CDD" id="cd20724">
    <property type="entry name" value="CdiA-CT_Kp342-like"/>
    <property type="match status" value="1"/>
</dbReference>
<evidence type="ECO:0000259" key="2">
    <source>
        <dbReference type="Pfam" id="PF20148"/>
    </source>
</evidence>
<dbReference type="Pfam" id="PF05593">
    <property type="entry name" value="RHS_repeat"/>
    <property type="match status" value="9"/>
</dbReference>
<feature type="domain" description="DUF6531" evidence="2">
    <location>
        <begin position="264"/>
        <end position="335"/>
    </location>
</feature>
<dbReference type="InterPro" id="IPR031325">
    <property type="entry name" value="RHS_repeat"/>
</dbReference>
<dbReference type="Pfam" id="PF25547">
    <property type="entry name" value="WXG100_2"/>
    <property type="match status" value="1"/>
</dbReference>
<dbReference type="Gene3D" id="2.180.10.10">
    <property type="entry name" value="RHS repeat-associated core"/>
    <property type="match status" value="4"/>
</dbReference>
<comment type="caution">
    <text evidence="4">The sequence shown here is derived from an EMBL/GenBank/DDBJ whole genome shotgun (WGS) entry which is preliminary data.</text>
</comment>
<gene>
    <name evidence="4" type="ORF">FHS36_000840</name>
</gene>
<reference evidence="4 5" key="1">
    <citation type="submission" date="2020-08" db="EMBL/GenBank/DDBJ databases">
        <title>Genomic Encyclopedia of Type Strains, Phase III (KMG-III): the genomes of soil and plant-associated and newly described type strains.</title>
        <authorList>
            <person name="Whitman W."/>
        </authorList>
    </citation>
    <scope>NUCLEOTIDE SEQUENCE [LARGE SCALE GENOMIC DNA]</scope>
    <source>
        <strain evidence="4 5">CECT 3259</strain>
    </source>
</reference>
<feature type="domain" description="Outer membrane channel protein CpnT-like N-terminal" evidence="3">
    <location>
        <begin position="15"/>
        <end position="145"/>
    </location>
</feature>
<dbReference type="InterPro" id="IPR022385">
    <property type="entry name" value="Rhs_assc_core"/>
</dbReference>
<dbReference type="InterPro" id="IPR057746">
    <property type="entry name" value="CpnT-like_N"/>
</dbReference>
<protein>
    <submittedName>
        <fullName evidence="4">RHS repeat-associated protein</fullName>
    </submittedName>
</protein>
<dbReference type="OrthoDB" id="4981820at2"/>
<dbReference type="Proteomes" id="UP000528608">
    <property type="component" value="Unassembled WGS sequence"/>
</dbReference>
<proteinExistence type="predicted"/>
<evidence type="ECO:0000256" key="1">
    <source>
        <dbReference type="SAM" id="MobiDB-lite"/>
    </source>
</evidence>
<dbReference type="EMBL" id="JACHJF010000002">
    <property type="protein sequence ID" value="MBB5117434.1"/>
    <property type="molecule type" value="Genomic_DNA"/>
</dbReference>
<sequence length="1427" mass="154876">MSVAEEAKNVLEKLGLEWPDGDPGKLRKAAAAWKTFAESVEKIRTPVNNAATTLIHNNKGEAIEAFEVFWSRYAAKGGKGWLHDIPKAAKELADALEQLANAIEDATNKLWTELGIQAGVIMAGVGLAWLTFGLSTAASATAAAAVIELGAVVGVSISTVVADVVAATVISAAFSGVESVTVNLAVAQSIKIGTGLQHGVSLDDINQAAKDGMIYGGTFGGFGAMARNSVKVGGWGPLLRGARPNLLEEAALARTPSNVKACLDPIDVATGAMLLPQTDVTLPGALPLVLERTHLSSNRAGGWFGPTWASTFDERIQLDAEGVVFVAADGMRLVYPVPTPGETILPKKGPRLALEWDGRPDGVFTLTDPATGVVRTFGSPAPTDVPGAVQLPLDSLHDRNGARIDIERTANGVPTAVRHSGGYYVAVETEEARITALRLLEEAPSPYERPWATGGGTVLVRYGYDGEGNLTDVINSSGNPLRFTYDAEGRITSWTDRNDSSYGYFYDERGRVVRTEGSGGFLSGGLAYDDETRTTTVTDSLGNRQTFRHNSDALVVEETDALGHTTLTEWDERGENRLSVTDPLGRTTRYAYDEAGNLARVVLPDGSTGTAVHNDLCRPVEVTEPGGTVWRHTYDERGNPLTTTDPAGAETRYGYDERGHLASVTDALGHTQQVACDPAGLPLVLTDPLGHRTTVRRDAFGRIAETTDPLGRTTRMTWTPEGKPSRREHPDGTSESWIWDGEGNLLSHTDPAGNTTTYTAGHFDLPSSRTDPDGATYLFGYDTGLRLSQVTNPEGLTWSYEYDAAGRLVSETDFNGRTLTYSLDAVGGLVARTNGTGQTVRFTRDSLGRTTEQRDETDRAAAFEYDASGSLIRAANPDAEIVYERDALGQVLSETVNGRTMAFTYDALGRRTRRVTPSGLASEWAYDAAGRPTELRADAGTLTFAYDAAGRETERRLGDGIALTQDWDATGRLIRQAVRAGESLLQHREYAYREDGYLREIRELTSGTRRFDLDPVGRVTTVRAHGWTERYAYDTAGNLTRAVAPAHAAPGEREFEGTLIRRAGRTTYEHDAQGRLTRKVRKLLNGKKHTWTYAWDADDRLTEAVNPEGERWRYVYDPLGRRIAKERVALEGDSPTDRTDFSWDDTRVAEQTGSDGAVTTWDYAPGTHRPLTQTNHRPLVRASGKSLIEGFAESVGDGCTPRFHAVVTDGAGTPTELLTAAGALAWQHRTALWGTRLPAPADGEVDCPLRFPGQYADPETGLNYNYFRYYDPENACYVSLDPLGLVPAPNPNAYVHNVGAQSDPLGLAPCGDVAEVDPRKLDYLFNKNIKQDTHNSPRALQNELQLRRIGVNDTPEMREYVTQHLKEAANQKFDSTFKKEWDGGGGEFGVTRSVVHGPIGALSVESTWQIMPDGTRRFSTAIFRGGK</sequence>
<dbReference type="PANTHER" id="PTHR32305:SF15">
    <property type="entry name" value="PROTEIN RHSA-RELATED"/>
    <property type="match status" value="1"/>
</dbReference>
<dbReference type="Pfam" id="PF20148">
    <property type="entry name" value="DUF6531"/>
    <property type="match status" value="1"/>
</dbReference>
<organism evidence="4 5">
    <name type="scientific">Streptomyces eurocidicus</name>
    <name type="common">Streptoverticillium eurocidicus</name>
    <dbReference type="NCBI Taxonomy" id="66423"/>
    <lineage>
        <taxon>Bacteria</taxon>
        <taxon>Bacillati</taxon>
        <taxon>Actinomycetota</taxon>
        <taxon>Actinomycetes</taxon>
        <taxon>Kitasatosporales</taxon>
        <taxon>Streptomycetaceae</taxon>
        <taxon>Streptomyces</taxon>
    </lineage>
</organism>
<dbReference type="RefSeq" id="WP_102916614.1">
    <property type="nucleotide sequence ID" value="NZ_JACHJF010000002.1"/>
</dbReference>
<dbReference type="PANTHER" id="PTHR32305">
    <property type="match status" value="1"/>
</dbReference>
<dbReference type="InterPro" id="IPR045351">
    <property type="entry name" value="DUF6531"/>
</dbReference>
<evidence type="ECO:0000259" key="3">
    <source>
        <dbReference type="Pfam" id="PF25547"/>
    </source>
</evidence>
<evidence type="ECO:0000313" key="4">
    <source>
        <dbReference type="EMBL" id="MBB5117434.1"/>
    </source>
</evidence>
<feature type="compositionally biased region" description="Basic and acidic residues" evidence="1">
    <location>
        <begin position="723"/>
        <end position="732"/>
    </location>
</feature>
<name>A0A7W8B9G6_STREU</name>
<dbReference type="InterPro" id="IPR006530">
    <property type="entry name" value="YD"/>
</dbReference>
<dbReference type="NCBIfam" id="TIGR03696">
    <property type="entry name" value="Rhs_assc_core"/>
    <property type="match status" value="1"/>
</dbReference>
<feature type="region of interest" description="Disordered" evidence="1">
    <location>
        <begin position="712"/>
        <end position="736"/>
    </location>
</feature>
<dbReference type="NCBIfam" id="TIGR01643">
    <property type="entry name" value="YD_repeat_2x"/>
    <property type="match status" value="16"/>
</dbReference>
<evidence type="ECO:0000313" key="5">
    <source>
        <dbReference type="Proteomes" id="UP000528608"/>
    </source>
</evidence>
<accession>A0A7W8B9G6</accession>
<dbReference type="InterPro" id="IPR050708">
    <property type="entry name" value="T6SS_VgrG/RHS"/>
</dbReference>